<dbReference type="NCBIfam" id="TIGR00728">
    <property type="entry name" value="OPT_sfam"/>
    <property type="match status" value="1"/>
</dbReference>
<accession>A0A9Q0CAT0</accession>
<evidence type="ECO:0000256" key="7">
    <source>
        <dbReference type="SAM" id="Phobius"/>
    </source>
</evidence>
<comment type="subcellular location">
    <subcellularLocation>
        <location evidence="1">Membrane</location>
        <topology evidence="1">Multi-pass membrane protein</topology>
    </subcellularLocation>
</comment>
<proteinExistence type="inferred from homology"/>
<keyword evidence="9" id="KW-1185">Reference proteome</keyword>
<feature type="transmembrane region" description="Helical" evidence="7">
    <location>
        <begin position="424"/>
        <end position="441"/>
    </location>
</feature>
<feature type="transmembrane region" description="Helical" evidence="7">
    <location>
        <begin position="271"/>
        <end position="292"/>
    </location>
</feature>
<gene>
    <name evidence="8" type="ORF">LUZ63_014608</name>
</gene>
<comment type="similarity">
    <text evidence="2">Belongs to the YSL (TC 2.A.67.2) family.</text>
</comment>
<dbReference type="Pfam" id="PF03169">
    <property type="entry name" value="OPT"/>
    <property type="match status" value="1"/>
</dbReference>
<dbReference type="GO" id="GO:0035673">
    <property type="term" value="F:oligopeptide transmembrane transporter activity"/>
    <property type="evidence" value="ECO:0007669"/>
    <property type="project" value="InterPro"/>
</dbReference>
<comment type="caution">
    <text evidence="8">The sequence shown here is derived from an EMBL/GenBank/DDBJ whole genome shotgun (WGS) entry which is preliminary data.</text>
</comment>
<dbReference type="PANTHER" id="PTHR31645:SF22">
    <property type="entry name" value="METAL-NICOTIANAMINE TRANSPORTER YSL7-RELATED"/>
    <property type="match status" value="1"/>
</dbReference>
<keyword evidence="4 7" id="KW-0812">Transmembrane</keyword>
<feature type="transmembrane region" description="Helical" evidence="7">
    <location>
        <begin position="608"/>
        <end position="630"/>
    </location>
</feature>
<evidence type="ECO:0000256" key="5">
    <source>
        <dbReference type="ARBA" id="ARBA00022989"/>
    </source>
</evidence>
<name>A0A9Q0CAT0_9POAL</name>
<evidence type="ECO:0000256" key="3">
    <source>
        <dbReference type="ARBA" id="ARBA00022448"/>
    </source>
</evidence>
<feature type="transmembrane region" description="Helical" evidence="7">
    <location>
        <begin position="152"/>
        <end position="173"/>
    </location>
</feature>
<keyword evidence="3" id="KW-0813">Transport</keyword>
<feature type="transmembrane region" description="Helical" evidence="7">
    <location>
        <begin position="66"/>
        <end position="85"/>
    </location>
</feature>
<dbReference type="InterPro" id="IPR004813">
    <property type="entry name" value="OPT"/>
</dbReference>
<feature type="transmembrane region" description="Helical" evidence="7">
    <location>
        <begin position="38"/>
        <end position="60"/>
    </location>
</feature>
<dbReference type="InterPro" id="IPR045035">
    <property type="entry name" value="YSL-like"/>
</dbReference>
<feature type="transmembrane region" description="Helical" evidence="7">
    <location>
        <begin position="570"/>
        <end position="588"/>
    </location>
</feature>
<organism evidence="8 9">
    <name type="scientific">Rhynchospora breviuscula</name>
    <dbReference type="NCBI Taxonomy" id="2022672"/>
    <lineage>
        <taxon>Eukaryota</taxon>
        <taxon>Viridiplantae</taxon>
        <taxon>Streptophyta</taxon>
        <taxon>Embryophyta</taxon>
        <taxon>Tracheophyta</taxon>
        <taxon>Spermatophyta</taxon>
        <taxon>Magnoliopsida</taxon>
        <taxon>Liliopsida</taxon>
        <taxon>Poales</taxon>
        <taxon>Cyperaceae</taxon>
        <taxon>Cyperoideae</taxon>
        <taxon>Rhynchosporeae</taxon>
        <taxon>Rhynchospora</taxon>
    </lineage>
</organism>
<feature type="transmembrane region" description="Helical" evidence="7">
    <location>
        <begin position="472"/>
        <end position="490"/>
    </location>
</feature>
<feature type="transmembrane region" description="Helical" evidence="7">
    <location>
        <begin position="510"/>
        <end position="532"/>
    </location>
</feature>
<feature type="transmembrane region" description="Helical" evidence="7">
    <location>
        <begin position="392"/>
        <end position="412"/>
    </location>
</feature>
<reference evidence="8" key="1">
    <citation type="journal article" date="2022" name="Cell">
        <title>Repeat-based holocentromeres influence genome architecture and karyotype evolution.</title>
        <authorList>
            <person name="Hofstatter P.G."/>
            <person name="Thangavel G."/>
            <person name="Lux T."/>
            <person name="Neumann P."/>
            <person name="Vondrak T."/>
            <person name="Novak P."/>
            <person name="Zhang M."/>
            <person name="Costa L."/>
            <person name="Castellani M."/>
            <person name="Scott A."/>
            <person name="Toegelov H."/>
            <person name="Fuchs J."/>
            <person name="Mata-Sucre Y."/>
            <person name="Dias Y."/>
            <person name="Vanzela A.L.L."/>
            <person name="Huettel B."/>
            <person name="Almeida C.C.S."/>
            <person name="Simkova H."/>
            <person name="Souza G."/>
            <person name="Pedrosa-Harand A."/>
            <person name="Macas J."/>
            <person name="Mayer K.F.X."/>
            <person name="Houben A."/>
            <person name="Marques A."/>
        </authorList>
    </citation>
    <scope>NUCLEOTIDE SEQUENCE</scope>
    <source>
        <strain evidence="8">RhyBre1mFocal</strain>
    </source>
</reference>
<dbReference type="GO" id="GO:0016020">
    <property type="term" value="C:membrane"/>
    <property type="evidence" value="ECO:0007669"/>
    <property type="project" value="UniProtKB-SubCell"/>
</dbReference>
<feature type="transmembrane region" description="Helical" evidence="7">
    <location>
        <begin position="642"/>
        <end position="660"/>
    </location>
</feature>
<dbReference type="AlphaFoldDB" id="A0A9Q0CAT0"/>
<sequence>MAAACERGKILGEPDTEIPSIEKLFEGREEIPAWIDQITLRSMVVSVILGFFISVMIMKLNLTTGIIPSFNVAAGLLGFFLMKSWTRTLQHFGVSSKPFTRQENTIIQTCVVACSAISYSGGLGSYILGMSSTVAKGFDDKRTALDVKKLSLGWMIAYLFLTSFLGLFSVLPLRKVMILGYRLTYPSGTATAHVINGFHTPQGALVAKKQVSLLFKSFWGSFLWSLFQWFYSAGENCGFKAFPTFGLTAYENKFYFDFSATYVGVGMICPYLINISLLVGSFISWGMLWPWIKGKKGLWYDAHLPESSLSGLTGYKVFISIAMILGDGLFQFLAVIGKTTYDMYNKQQASSSIAPFSNVSRENDDFDDLSSNHPYLTFDDRRRTSVFLKQQIPSSLVIGCYCFFAVFSMILIPQIFPQLQRRDIFILYLVAPLLAFSNAYGCGLTDWSLGSSYGKLAVFVFGAVAGVKDGGVVAGLAACGVAMGIVSIASDLMQDFKTGYLTLTSPRSMFVSQVIGTVMGCIIGPSVFWMFYKAYPIGDPNSEYPAPYARVYRGIAILGVDGFSALPKNCVKLCLAFFFFAFVVSATREALKNLKSPIYDYIPSAMGMAIPFYLGGYFTIDMCVGSLIMYIWRQADQRASTVYGPAVASGLICGDVIWALPSSILSLFKVKAPICMQFIPHS</sequence>
<protein>
    <recommendedName>
        <fullName evidence="10">Metal-nicotianamine transporter YSL7</fullName>
    </recommendedName>
</protein>
<evidence type="ECO:0008006" key="10">
    <source>
        <dbReference type="Google" id="ProtNLM"/>
    </source>
</evidence>
<feature type="transmembrane region" description="Helical" evidence="7">
    <location>
        <begin position="313"/>
        <end position="336"/>
    </location>
</feature>
<keyword evidence="6 7" id="KW-0472">Membrane</keyword>
<evidence type="ECO:0000313" key="9">
    <source>
        <dbReference type="Proteomes" id="UP001151287"/>
    </source>
</evidence>
<evidence type="ECO:0000256" key="6">
    <source>
        <dbReference type="ARBA" id="ARBA00023136"/>
    </source>
</evidence>
<dbReference type="Proteomes" id="UP001151287">
    <property type="component" value="Unassembled WGS sequence"/>
</dbReference>
<evidence type="ECO:0000256" key="1">
    <source>
        <dbReference type="ARBA" id="ARBA00004141"/>
    </source>
</evidence>
<evidence type="ECO:0000256" key="2">
    <source>
        <dbReference type="ARBA" id="ARBA00010276"/>
    </source>
</evidence>
<feature type="transmembrane region" description="Helical" evidence="7">
    <location>
        <begin position="447"/>
        <end position="465"/>
    </location>
</feature>
<evidence type="ECO:0000313" key="8">
    <source>
        <dbReference type="EMBL" id="KAJ1690453.1"/>
    </source>
</evidence>
<evidence type="ECO:0000256" key="4">
    <source>
        <dbReference type="ARBA" id="ARBA00022692"/>
    </source>
</evidence>
<dbReference type="OrthoDB" id="627262at2759"/>
<dbReference type="EMBL" id="JAMQYH010000004">
    <property type="protein sequence ID" value="KAJ1690453.1"/>
    <property type="molecule type" value="Genomic_DNA"/>
</dbReference>
<dbReference type="PANTHER" id="PTHR31645">
    <property type="entry name" value="OLIGOPEPTIDE TRANSPORTER YGL114W-RELATED"/>
    <property type="match status" value="1"/>
</dbReference>
<keyword evidence="5 7" id="KW-1133">Transmembrane helix</keyword>
<feature type="transmembrane region" description="Helical" evidence="7">
    <location>
        <begin position="106"/>
        <end position="128"/>
    </location>
</feature>